<feature type="domain" description="SGNH hydrolase-type esterase" evidence="1">
    <location>
        <begin position="50"/>
        <end position="221"/>
    </location>
</feature>
<organism evidence="2 3">
    <name type="scientific">Pseudobowmanella zhangzhouensis</name>
    <dbReference type="NCBI Taxonomy" id="1537679"/>
    <lineage>
        <taxon>Bacteria</taxon>
        <taxon>Pseudomonadati</taxon>
        <taxon>Pseudomonadota</taxon>
        <taxon>Gammaproteobacteria</taxon>
        <taxon>Alteromonadales</taxon>
        <taxon>Alteromonadaceae</taxon>
    </lineage>
</organism>
<protein>
    <submittedName>
        <fullName evidence="2">SGNH/GDSL hydrolase family protein</fullName>
    </submittedName>
</protein>
<accession>A0ABW1XRR8</accession>
<dbReference type="SUPFAM" id="SSF52266">
    <property type="entry name" value="SGNH hydrolase"/>
    <property type="match status" value="1"/>
</dbReference>
<sequence length="236" mass="26061">MQLYQLSLPLLAPLLLQQGKRVRRDTLRLPEAEGDRTGQQGHGWPLRLLIFGDSAAAGVGATHQHQALSGQLIQCLTPHHPVDWQLIAHSGLTTANALAFLQSQSPRPADVLVLSLGVNDVTSRISVKEWIFQYEKLLNFARQQLDVSHILATAVPPMHQFPALPQPLRWYLGQRAQHFNQTLAAHLHSANDGEFVSIAGQLTGQHMASDGFHPGPAIYQAWANTIAKRILTRLSK</sequence>
<evidence type="ECO:0000313" key="2">
    <source>
        <dbReference type="EMBL" id="MFC6441439.1"/>
    </source>
</evidence>
<dbReference type="Proteomes" id="UP001596364">
    <property type="component" value="Unassembled WGS sequence"/>
</dbReference>
<dbReference type="InterPro" id="IPR013830">
    <property type="entry name" value="SGNH_hydro"/>
</dbReference>
<dbReference type="EMBL" id="JBHSUS010000001">
    <property type="protein sequence ID" value="MFC6441439.1"/>
    <property type="molecule type" value="Genomic_DNA"/>
</dbReference>
<proteinExistence type="predicted"/>
<dbReference type="Pfam" id="PF13472">
    <property type="entry name" value="Lipase_GDSL_2"/>
    <property type="match status" value="1"/>
</dbReference>
<reference evidence="3" key="1">
    <citation type="journal article" date="2019" name="Int. J. Syst. Evol. Microbiol.">
        <title>The Global Catalogue of Microorganisms (GCM) 10K type strain sequencing project: providing services to taxonomists for standard genome sequencing and annotation.</title>
        <authorList>
            <consortium name="The Broad Institute Genomics Platform"/>
            <consortium name="The Broad Institute Genome Sequencing Center for Infectious Disease"/>
            <person name="Wu L."/>
            <person name="Ma J."/>
        </authorList>
    </citation>
    <scope>NUCLEOTIDE SEQUENCE [LARGE SCALE GENOMIC DNA]</scope>
    <source>
        <strain evidence="3">CGMCC 1.16031</strain>
    </source>
</reference>
<dbReference type="InterPro" id="IPR051532">
    <property type="entry name" value="Ester_Hydrolysis_Enzymes"/>
</dbReference>
<keyword evidence="3" id="KW-1185">Reference proteome</keyword>
<dbReference type="PANTHER" id="PTHR30383">
    <property type="entry name" value="THIOESTERASE 1/PROTEASE 1/LYSOPHOSPHOLIPASE L1"/>
    <property type="match status" value="1"/>
</dbReference>
<keyword evidence="2" id="KW-0378">Hydrolase</keyword>
<evidence type="ECO:0000259" key="1">
    <source>
        <dbReference type="Pfam" id="PF13472"/>
    </source>
</evidence>
<dbReference type="GO" id="GO:0016787">
    <property type="term" value="F:hydrolase activity"/>
    <property type="evidence" value="ECO:0007669"/>
    <property type="project" value="UniProtKB-KW"/>
</dbReference>
<comment type="caution">
    <text evidence="2">The sequence shown here is derived from an EMBL/GenBank/DDBJ whole genome shotgun (WGS) entry which is preliminary data.</text>
</comment>
<dbReference type="RefSeq" id="WP_377148745.1">
    <property type="nucleotide sequence ID" value="NZ_JBHSUS010000001.1"/>
</dbReference>
<name>A0ABW1XRR8_9ALTE</name>
<gene>
    <name evidence="2" type="ORF">ACFP85_14900</name>
</gene>
<dbReference type="InterPro" id="IPR036514">
    <property type="entry name" value="SGNH_hydro_sf"/>
</dbReference>
<dbReference type="PANTHER" id="PTHR30383:SF24">
    <property type="entry name" value="THIOESTERASE 1_PROTEASE 1_LYSOPHOSPHOLIPASE L1"/>
    <property type="match status" value="1"/>
</dbReference>
<dbReference type="Gene3D" id="3.40.50.1110">
    <property type="entry name" value="SGNH hydrolase"/>
    <property type="match status" value="1"/>
</dbReference>
<dbReference type="CDD" id="cd01836">
    <property type="entry name" value="FeeA_FeeB_like"/>
    <property type="match status" value="1"/>
</dbReference>
<evidence type="ECO:0000313" key="3">
    <source>
        <dbReference type="Proteomes" id="UP001596364"/>
    </source>
</evidence>